<dbReference type="STRING" id="1737425.GCA_900049755_00868"/>
<accession>A0A2Z3YTF4</accession>
<protein>
    <recommendedName>
        <fullName evidence="3">DUF2993 domain-containing protein</fullName>
    </recommendedName>
</protein>
<keyword evidence="2" id="KW-1185">Reference proteome</keyword>
<evidence type="ECO:0000313" key="1">
    <source>
        <dbReference type="EMBL" id="AWT25327.1"/>
    </source>
</evidence>
<evidence type="ECO:0008006" key="3">
    <source>
        <dbReference type="Google" id="ProtNLM"/>
    </source>
</evidence>
<organism evidence="1 2">
    <name type="scientific">Corynebacterium provencense</name>
    <dbReference type="NCBI Taxonomy" id="1737425"/>
    <lineage>
        <taxon>Bacteria</taxon>
        <taxon>Bacillati</taxon>
        <taxon>Actinomycetota</taxon>
        <taxon>Actinomycetes</taxon>
        <taxon>Mycobacteriales</taxon>
        <taxon>Corynebacteriaceae</taxon>
        <taxon>Corynebacterium</taxon>
    </lineage>
</organism>
<dbReference type="InterPro" id="IPR021373">
    <property type="entry name" value="DUF2993"/>
</dbReference>
<dbReference type="AlphaFoldDB" id="A0A2Z3YTF4"/>
<proteinExistence type="predicted"/>
<dbReference type="KEGG" id="cpre:Csp1_05080"/>
<dbReference type="Pfam" id="PF11209">
    <property type="entry name" value="LmeA"/>
    <property type="match status" value="1"/>
</dbReference>
<gene>
    <name evidence="1" type="ORF">Csp1_05080</name>
</gene>
<dbReference type="Proteomes" id="UP000247696">
    <property type="component" value="Chromosome"/>
</dbReference>
<evidence type="ECO:0000313" key="2">
    <source>
        <dbReference type="Proteomes" id="UP000247696"/>
    </source>
</evidence>
<dbReference type="EMBL" id="CP024988">
    <property type="protein sequence ID" value="AWT25327.1"/>
    <property type="molecule type" value="Genomic_DNA"/>
</dbReference>
<name>A0A2Z3YTF4_9CORY</name>
<dbReference type="OrthoDB" id="4424949at2"/>
<sequence length="274" mass="27629">MVLLVVLLLVAAEVGLRAYMKSQIADRVENSATAQGIQLTGTPSVSIDRSPLLLGLVRGKVPGLTVDIPSSLSVDYEDSDRSRPVITGQPAATVTARDVDATGDDPLVGEFTVSSLLPPEYLLAVIQKSAAESGTATGAGDAAGLMGGLLQVTAVTPDADSGVLDIEISGGLATVSMSPTVTDGALSFDVADVKIFGLSLPEELTAGLADSLRQSVTSTDRLSITDAVVDAGGLNVRLSGNDLRINDITSEVDGITVGAVTPGGTGTDGTPAAV</sequence>
<reference evidence="2" key="1">
    <citation type="submission" date="2017-11" db="EMBL/GenBank/DDBJ databases">
        <title>Otitis media/interna in a cat caused by the recently described species Corynebacterium provencense.</title>
        <authorList>
            <person name="Kittl S."/>
            <person name="Brodard I."/>
            <person name="Rychener L."/>
            <person name="Jores J."/>
            <person name="Roosje P."/>
            <person name="Gobeli Brawand S."/>
        </authorList>
    </citation>
    <scope>NUCLEOTIDE SEQUENCE [LARGE SCALE GENOMIC DNA]</scope>
    <source>
        <strain evidence="2">17KM38</strain>
    </source>
</reference>